<dbReference type="EMBL" id="BART01021842">
    <property type="protein sequence ID" value="GAH04386.1"/>
    <property type="molecule type" value="Genomic_DNA"/>
</dbReference>
<proteinExistence type="predicted"/>
<dbReference type="PANTHER" id="PTHR37813">
    <property type="entry name" value="FELS-2 PROPHAGE PROTEIN"/>
    <property type="match status" value="1"/>
</dbReference>
<gene>
    <name evidence="4" type="ORF">S01H4_40166</name>
</gene>
<reference evidence="4" key="1">
    <citation type="journal article" date="2014" name="Front. Microbiol.">
        <title>High frequency of phylogenetically diverse reductive dehalogenase-homologous genes in deep subseafloor sedimentary metagenomes.</title>
        <authorList>
            <person name="Kawai M."/>
            <person name="Futagami T."/>
            <person name="Toyoda A."/>
            <person name="Takaki Y."/>
            <person name="Nishi S."/>
            <person name="Hori S."/>
            <person name="Arai W."/>
            <person name="Tsubouchi T."/>
            <person name="Morono Y."/>
            <person name="Uchiyama I."/>
            <person name="Ito T."/>
            <person name="Fujiyama A."/>
            <person name="Inagaki F."/>
            <person name="Takami H."/>
        </authorList>
    </citation>
    <scope>NUCLEOTIDE SEQUENCE</scope>
    <source>
        <strain evidence="4">Expedition CK06-06</strain>
    </source>
</reference>
<evidence type="ECO:0000313" key="4">
    <source>
        <dbReference type="EMBL" id="GAH04386.1"/>
    </source>
</evidence>
<feature type="non-terminal residue" evidence="4">
    <location>
        <position position="289"/>
    </location>
</feature>
<dbReference type="PANTHER" id="PTHR37813:SF1">
    <property type="entry name" value="FELS-2 PROPHAGE PROTEIN"/>
    <property type="match status" value="1"/>
</dbReference>
<name>X1C8H6_9ZZZZ</name>
<keyword evidence="2" id="KW-0812">Transmembrane</keyword>
<dbReference type="NCBIfam" id="TIGR01760">
    <property type="entry name" value="tape_meas_TP901"/>
    <property type="match status" value="1"/>
</dbReference>
<comment type="caution">
    <text evidence="4">The sequence shown here is derived from an EMBL/GenBank/DDBJ whole genome shotgun (WGS) entry which is preliminary data.</text>
</comment>
<dbReference type="InterPro" id="IPR010090">
    <property type="entry name" value="Phage_tape_meas"/>
</dbReference>
<accession>X1C8H6</accession>
<keyword evidence="2" id="KW-1133">Transmembrane helix</keyword>
<dbReference type="AlphaFoldDB" id="X1C8H6"/>
<feature type="transmembrane region" description="Helical" evidence="2">
    <location>
        <begin position="12"/>
        <end position="34"/>
    </location>
</feature>
<evidence type="ECO:0000259" key="3">
    <source>
        <dbReference type="Pfam" id="PF10145"/>
    </source>
</evidence>
<protein>
    <recommendedName>
        <fullName evidence="3">Phage tail tape measure protein domain-containing protein</fullName>
    </recommendedName>
</protein>
<feature type="domain" description="Phage tail tape measure protein" evidence="3">
    <location>
        <begin position="63"/>
        <end position="257"/>
    </location>
</feature>
<sequence>KMKSVSAAGDKMVGIGTKFAAAGAAMGAMAMFPVKEAASFERQMSRVLAVTGGAEESFVDLNESAKELGRTTQFSAVQAGEGMRFLGMAGLNAKEVLSAIQPALSLAAAGELEVGEAADYATNIMSTMGLQVEDLTHIMDVMAYTAANSNTDVRQLAEAMTYVALDARSAKIPLEQVSAYLGVMAKNGIQASRAGTSLRAVIASLIRPLPKAQKELEKLGVEISKTSDGGLDLAKTLDDLGKAGMTTSQSYTIFKRVAGGVGTALARSTKEIGAFSDALFGPEAQGAAL</sequence>
<evidence type="ECO:0000256" key="1">
    <source>
        <dbReference type="ARBA" id="ARBA00022612"/>
    </source>
</evidence>
<organism evidence="4">
    <name type="scientific">marine sediment metagenome</name>
    <dbReference type="NCBI Taxonomy" id="412755"/>
    <lineage>
        <taxon>unclassified sequences</taxon>
        <taxon>metagenomes</taxon>
        <taxon>ecological metagenomes</taxon>
    </lineage>
</organism>
<dbReference type="Pfam" id="PF10145">
    <property type="entry name" value="PhageMin_Tail"/>
    <property type="match status" value="1"/>
</dbReference>
<keyword evidence="2" id="KW-0472">Membrane</keyword>
<evidence type="ECO:0000256" key="2">
    <source>
        <dbReference type="SAM" id="Phobius"/>
    </source>
</evidence>
<keyword evidence="1" id="KW-1188">Viral release from host cell</keyword>
<feature type="non-terminal residue" evidence="4">
    <location>
        <position position="1"/>
    </location>
</feature>